<organism evidence="1 2">
    <name type="scientific">Neophaeococcomyces mojaviensis</name>
    <dbReference type="NCBI Taxonomy" id="3383035"/>
    <lineage>
        <taxon>Eukaryota</taxon>
        <taxon>Fungi</taxon>
        <taxon>Dikarya</taxon>
        <taxon>Ascomycota</taxon>
        <taxon>Pezizomycotina</taxon>
        <taxon>Eurotiomycetes</taxon>
        <taxon>Chaetothyriomycetidae</taxon>
        <taxon>Chaetothyriales</taxon>
        <taxon>Chaetothyriales incertae sedis</taxon>
        <taxon>Neophaeococcomyces</taxon>
    </lineage>
</organism>
<dbReference type="Proteomes" id="UP001172386">
    <property type="component" value="Unassembled WGS sequence"/>
</dbReference>
<protein>
    <submittedName>
        <fullName evidence="1">Uncharacterized protein</fullName>
    </submittedName>
</protein>
<sequence length="1297" mass="143563">MRTPILSNASSLRQPCQADASIVLVGFEGAGKKTLGIIASIALKRQYVEFNRFFAKDTGKAPSTYIELHGFAKYRDVVPEILHKLLETHRSNSIISGLPQICLPAQKQLLYAFSGMNPVLYVRRNKEELPLFSSQALEESKHLYSVLDAFYKSCSNIDYFNISREARDWSQIAEASTLKLKDVEVDFVRFVLRIFGQVPCLSYSKDPFSQSYTYALQISPEYLETKLQRRDLECGADAINCVIKCSEMDTNLHDRLPRCISSLRQKTKMPVILDVIDNHTDPTAYFKLLALSLRTVPDAMTIDLSKDLSCLGALVSIRGVTKLIGTYHHTGSWKDLQEHDSLSRMRAWVTKLSLHALRISADANHHSDNWDCFEAAQTMRRVIGVPIMAFNTGRLGRMSICLSRTLAPVVPNREQNTGVTIRQARSALFSTFILEPKKFTIIGSSVSYSLSPAMHNAGYASCGMPHSYGVHQTDNFEEIHHLFRDPRCGGVSVSMPFKTLVLPLLDRVAPEAQEIGAVNTVVISRHHFSADRVLTELRGFNTDHVGIRESIIQHLSPANSIRARSTALILGAGGMARATIYALRMLGVENMCIFNRTNEHGRMLAKQYTTGKCKLHVLNDLEMAWPSHLEQPTMIISTIPAHRVHNTPAHALNIPDQWLQSTSGGTFIELAYKPLRTRLIEQMSGWTAKGWIVVDGLSVLLAQGVAQFELFTETPAPIHAMKDALAEQFASASSGNVQIDGNIDYPKNDLWFANLQAFSQQGMLDINGMEANISHSSGLDIISSNHAAGKRTFILPLMLPDITLLAVDYLKKISYGVDVWELRVDLLDPGSEVPHSIPPLDFVAAQLRFLQTESDLPILFTIRTMSHGGKFPDKAVQEAFELMLLAVDMRCAYLDVELSLLSTLPIDVHELAIFVHKHQFINRNPKPLFAVATGHLGQLCRITSPITVVTHPLLNISTYSSTLRQLSPVKAIHAPGQLQLSLADVNRCLYLLGQLPKRKFFIIGNNISHSLSPTIHNTAFAELGLPHHYSIYETCFVDDKVENLFRASDFGGASVTYPHKLAIGPFLDQLSEAAQLIGAVNTVVVRAEETLDLEKATPGHSRNVLRGENTDWLGIMNVIRKQNRNKESDRMTNAVSGELALQLRTGTSLVIGAGGAARAAVFALQHLGVRNVTIVNRTVTAAQDLAASFPSLAIVVHSQLEHASAANIIIGCVPADDMTEDDIPEHIFESGRGIVVEMSYRPPVSALMRVAGQQEGWSVANGVDVLKEQAYSQFEMWTGRRAPIEIIEEALSASCER</sequence>
<dbReference type="EMBL" id="JAPDRQ010000080">
    <property type="protein sequence ID" value="KAJ9656293.1"/>
    <property type="molecule type" value="Genomic_DNA"/>
</dbReference>
<evidence type="ECO:0000313" key="1">
    <source>
        <dbReference type="EMBL" id="KAJ9656293.1"/>
    </source>
</evidence>
<accession>A0ACC3A6S7</accession>
<name>A0ACC3A6S7_9EURO</name>
<comment type="caution">
    <text evidence="1">The sequence shown here is derived from an EMBL/GenBank/DDBJ whole genome shotgun (WGS) entry which is preliminary data.</text>
</comment>
<keyword evidence="2" id="KW-1185">Reference proteome</keyword>
<gene>
    <name evidence="1" type="ORF">H2198_005068</name>
</gene>
<proteinExistence type="predicted"/>
<evidence type="ECO:0000313" key="2">
    <source>
        <dbReference type="Proteomes" id="UP001172386"/>
    </source>
</evidence>
<reference evidence="1" key="1">
    <citation type="submission" date="2022-10" db="EMBL/GenBank/DDBJ databases">
        <title>Culturing micro-colonial fungi from biological soil crusts in the Mojave desert and describing Neophaeococcomyces mojavensis, and introducing the new genera and species Taxawa tesnikishii.</title>
        <authorList>
            <person name="Kurbessoian T."/>
            <person name="Stajich J.E."/>
        </authorList>
    </citation>
    <scope>NUCLEOTIDE SEQUENCE</scope>
    <source>
        <strain evidence="1">JES_112</strain>
    </source>
</reference>